<keyword evidence="5" id="KW-0297">G-protein coupled receptor</keyword>
<proteinExistence type="predicted"/>
<protein>
    <submittedName>
        <fullName evidence="11">Olfactory receptor 4K5</fullName>
    </submittedName>
</protein>
<evidence type="ECO:0000256" key="7">
    <source>
        <dbReference type="ARBA" id="ARBA00023170"/>
    </source>
</evidence>
<evidence type="ECO:0000256" key="5">
    <source>
        <dbReference type="ARBA" id="ARBA00023040"/>
    </source>
</evidence>
<dbReference type="PROSITE" id="PS50262">
    <property type="entry name" value="G_PROTEIN_RECEP_F1_2"/>
    <property type="match status" value="1"/>
</dbReference>
<dbReference type="Proteomes" id="UP000324091">
    <property type="component" value="Chromosome 1"/>
</dbReference>
<evidence type="ECO:0000256" key="4">
    <source>
        <dbReference type="ARBA" id="ARBA00022989"/>
    </source>
</evidence>
<comment type="subcellular location">
    <subcellularLocation>
        <location evidence="1">Cell membrane</location>
        <topology evidence="1">Multi-pass membrane protein</topology>
    </subcellularLocation>
</comment>
<evidence type="ECO:0000256" key="1">
    <source>
        <dbReference type="ARBA" id="ARBA00004651"/>
    </source>
</evidence>
<comment type="caution">
    <text evidence="11">The sequence shown here is derived from an EMBL/GenBank/DDBJ whole genome shotgun (WGS) entry which is preliminary data.</text>
</comment>
<feature type="transmembrane region" description="Helical" evidence="9">
    <location>
        <begin position="49"/>
        <end position="71"/>
    </location>
</feature>
<keyword evidence="12" id="KW-1185">Reference proteome</keyword>
<evidence type="ECO:0000256" key="8">
    <source>
        <dbReference type="ARBA" id="ARBA00023224"/>
    </source>
</evidence>
<dbReference type="EMBL" id="RHFK02000001">
    <property type="protein sequence ID" value="TWW80242.1"/>
    <property type="molecule type" value="Genomic_DNA"/>
</dbReference>
<keyword evidence="2" id="KW-1003">Cell membrane</keyword>
<dbReference type="Gene3D" id="1.20.1070.10">
    <property type="entry name" value="Rhodopsin 7-helix transmembrane proteins"/>
    <property type="match status" value="1"/>
</dbReference>
<dbReference type="Pfam" id="PF00001">
    <property type="entry name" value="7tm_1"/>
    <property type="match status" value="1"/>
</dbReference>
<dbReference type="GO" id="GO:0004930">
    <property type="term" value="F:G protein-coupled receptor activity"/>
    <property type="evidence" value="ECO:0007669"/>
    <property type="project" value="UniProtKB-KW"/>
</dbReference>
<dbReference type="InterPro" id="IPR017452">
    <property type="entry name" value="GPCR_Rhodpsn_7TM"/>
</dbReference>
<evidence type="ECO:0000259" key="10">
    <source>
        <dbReference type="PROSITE" id="PS50262"/>
    </source>
</evidence>
<reference evidence="11 12" key="1">
    <citation type="submission" date="2019-04" db="EMBL/GenBank/DDBJ databases">
        <title>Chromosome genome assembly for Takifugu flavidus.</title>
        <authorList>
            <person name="Xiao S."/>
        </authorList>
    </citation>
    <scope>NUCLEOTIDE SEQUENCE [LARGE SCALE GENOMIC DNA]</scope>
    <source>
        <strain evidence="11">HTHZ2018</strain>
        <tissue evidence="11">Muscle</tissue>
    </source>
</reference>
<dbReference type="SUPFAM" id="SSF81321">
    <property type="entry name" value="Family A G protein-coupled receptor-like"/>
    <property type="match status" value="1"/>
</dbReference>
<accession>A0A5C6PK46</accession>
<sequence>MAYDRYLAICKPLQYSAIMRRRTVTIFLLLAWIAPTAQRSQTFNIYGLMVLVNLLIVPVMFILFSYARILLISYQSSKELMEEWLNGQGVERPPLDTKKGHS</sequence>
<dbReference type="PANTHER" id="PTHR24249">
    <property type="entry name" value="HISTAMINE RECEPTOR-RELATED G-PROTEIN COUPLED RECEPTOR"/>
    <property type="match status" value="1"/>
</dbReference>
<organism evidence="11 12">
    <name type="scientific">Takifugu flavidus</name>
    <name type="common">sansaifugu</name>
    <dbReference type="NCBI Taxonomy" id="433684"/>
    <lineage>
        <taxon>Eukaryota</taxon>
        <taxon>Metazoa</taxon>
        <taxon>Chordata</taxon>
        <taxon>Craniata</taxon>
        <taxon>Vertebrata</taxon>
        <taxon>Euteleostomi</taxon>
        <taxon>Actinopterygii</taxon>
        <taxon>Neopterygii</taxon>
        <taxon>Teleostei</taxon>
        <taxon>Neoteleostei</taxon>
        <taxon>Acanthomorphata</taxon>
        <taxon>Eupercaria</taxon>
        <taxon>Tetraodontiformes</taxon>
        <taxon>Tetradontoidea</taxon>
        <taxon>Tetraodontidae</taxon>
        <taxon>Takifugu</taxon>
    </lineage>
</organism>
<dbReference type="InterPro" id="IPR050569">
    <property type="entry name" value="TAAR"/>
</dbReference>
<evidence type="ECO:0000256" key="2">
    <source>
        <dbReference type="ARBA" id="ARBA00022475"/>
    </source>
</evidence>
<name>A0A5C6PK46_9TELE</name>
<evidence type="ECO:0000313" key="12">
    <source>
        <dbReference type="Proteomes" id="UP000324091"/>
    </source>
</evidence>
<keyword evidence="3 9" id="KW-0812">Transmembrane</keyword>
<dbReference type="GO" id="GO:0005886">
    <property type="term" value="C:plasma membrane"/>
    <property type="evidence" value="ECO:0007669"/>
    <property type="project" value="UniProtKB-SubCell"/>
</dbReference>
<keyword evidence="4 9" id="KW-1133">Transmembrane helix</keyword>
<keyword evidence="7 11" id="KW-0675">Receptor</keyword>
<dbReference type="AlphaFoldDB" id="A0A5C6PK46"/>
<keyword evidence="8" id="KW-0807">Transducer</keyword>
<evidence type="ECO:0000256" key="3">
    <source>
        <dbReference type="ARBA" id="ARBA00022692"/>
    </source>
</evidence>
<dbReference type="InterPro" id="IPR000276">
    <property type="entry name" value="GPCR_Rhodpsn"/>
</dbReference>
<evidence type="ECO:0000256" key="9">
    <source>
        <dbReference type="SAM" id="Phobius"/>
    </source>
</evidence>
<gene>
    <name evidence="11" type="ORF">D4764_01G0000570</name>
</gene>
<keyword evidence="6 9" id="KW-0472">Membrane</keyword>
<evidence type="ECO:0000256" key="6">
    <source>
        <dbReference type="ARBA" id="ARBA00023136"/>
    </source>
</evidence>
<feature type="domain" description="G-protein coupled receptors family 1 profile" evidence="10">
    <location>
        <begin position="1"/>
        <end position="33"/>
    </location>
</feature>
<evidence type="ECO:0000313" key="11">
    <source>
        <dbReference type="EMBL" id="TWW80242.1"/>
    </source>
</evidence>